<dbReference type="EMBL" id="PSQE01000008">
    <property type="protein sequence ID" value="RHN40969.1"/>
    <property type="molecule type" value="Genomic_DNA"/>
</dbReference>
<sequence>MVRFTNLIRSTKNLKYFDKTLDKREYRQLEAYTHIYTQCSAC</sequence>
<dbReference type="EMBL" id="PSQE01000008">
    <property type="protein sequence ID" value="RHN40970.1"/>
    <property type="molecule type" value="Genomic_DNA"/>
</dbReference>
<dbReference type="AlphaFoldDB" id="A0A396GIJ8"/>
<accession>A0A396GIJ8</accession>
<protein>
    <submittedName>
        <fullName evidence="1">Uncharacterized protein</fullName>
    </submittedName>
</protein>
<name>A0A396GIJ8_MEDTR</name>
<evidence type="ECO:0000313" key="3">
    <source>
        <dbReference type="Proteomes" id="UP000265566"/>
    </source>
</evidence>
<dbReference type="Gramene" id="rna47226">
    <property type="protein sequence ID" value="RHN40970.1"/>
    <property type="gene ID" value="gene47226"/>
</dbReference>
<organism evidence="1 3">
    <name type="scientific">Medicago truncatula</name>
    <name type="common">Barrel medic</name>
    <name type="synonym">Medicago tribuloides</name>
    <dbReference type="NCBI Taxonomy" id="3880"/>
    <lineage>
        <taxon>Eukaryota</taxon>
        <taxon>Viridiplantae</taxon>
        <taxon>Streptophyta</taxon>
        <taxon>Embryophyta</taxon>
        <taxon>Tracheophyta</taxon>
        <taxon>Spermatophyta</taxon>
        <taxon>Magnoliopsida</taxon>
        <taxon>eudicotyledons</taxon>
        <taxon>Gunneridae</taxon>
        <taxon>Pentapetalae</taxon>
        <taxon>rosids</taxon>
        <taxon>fabids</taxon>
        <taxon>Fabales</taxon>
        <taxon>Fabaceae</taxon>
        <taxon>Papilionoideae</taxon>
        <taxon>50 kb inversion clade</taxon>
        <taxon>NPAAA clade</taxon>
        <taxon>Hologalegina</taxon>
        <taxon>IRL clade</taxon>
        <taxon>Trifolieae</taxon>
        <taxon>Medicago</taxon>
    </lineage>
</organism>
<evidence type="ECO:0000313" key="2">
    <source>
        <dbReference type="EMBL" id="RHN40970.1"/>
    </source>
</evidence>
<dbReference type="Proteomes" id="UP000265566">
    <property type="component" value="Chromosome 8"/>
</dbReference>
<reference evidence="1" key="2">
    <citation type="journal article" date="2018" name="Nat. Plants">
        <title>Whole-genome landscape of Medicago truncatula symbiotic genes.</title>
        <authorList>
            <person name="Pecrix Y."/>
            <person name="Gamas P."/>
            <person name="Carrere S."/>
        </authorList>
    </citation>
    <scope>NUCLEOTIDE SEQUENCE</scope>
    <source>
        <tissue evidence="1">Leaves</tissue>
    </source>
</reference>
<gene>
    <name evidence="1" type="ORF">MtrunA17_Chr8g0360891</name>
    <name evidence="2" type="ORF">MtrunA17_Chr8g0360901</name>
</gene>
<comment type="caution">
    <text evidence="1">The sequence shown here is derived from an EMBL/GenBank/DDBJ whole genome shotgun (WGS) entry which is preliminary data.</text>
</comment>
<proteinExistence type="predicted"/>
<reference evidence="3" key="1">
    <citation type="journal article" date="2018" name="Nat. Plants">
        <title>Whole-genome landscape of Medicago truncatula symbiotic genes.</title>
        <authorList>
            <person name="Pecrix Y."/>
            <person name="Staton S.E."/>
            <person name="Sallet E."/>
            <person name="Lelandais-Briere C."/>
            <person name="Moreau S."/>
            <person name="Carrere S."/>
            <person name="Blein T."/>
            <person name="Jardinaud M.F."/>
            <person name="Latrasse D."/>
            <person name="Zouine M."/>
            <person name="Zahm M."/>
            <person name="Kreplak J."/>
            <person name="Mayjonade B."/>
            <person name="Satge C."/>
            <person name="Perez M."/>
            <person name="Cauet S."/>
            <person name="Marande W."/>
            <person name="Chantry-Darmon C."/>
            <person name="Lopez-Roques C."/>
            <person name="Bouchez O."/>
            <person name="Berard A."/>
            <person name="Debelle F."/>
            <person name="Munos S."/>
            <person name="Bendahmane A."/>
            <person name="Berges H."/>
            <person name="Niebel A."/>
            <person name="Buitink J."/>
            <person name="Frugier F."/>
            <person name="Benhamed M."/>
            <person name="Crespi M."/>
            <person name="Gouzy J."/>
            <person name="Gamas P."/>
        </authorList>
    </citation>
    <scope>NUCLEOTIDE SEQUENCE [LARGE SCALE GENOMIC DNA]</scope>
    <source>
        <strain evidence="3">cv. Jemalong A17</strain>
    </source>
</reference>
<evidence type="ECO:0000313" key="1">
    <source>
        <dbReference type="EMBL" id="RHN40969.1"/>
    </source>
</evidence>
<dbReference type="Gramene" id="rna47225">
    <property type="protein sequence ID" value="RHN40969.1"/>
    <property type="gene ID" value="gene47225"/>
</dbReference>